<feature type="compositionally biased region" description="Polar residues" evidence="1">
    <location>
        <begin position="209"/>
        <end position="219"/>
    </location>
</feature>
<reference evidence="2" key="1">
    <citation type="journal article" date="2019" name="Sci. Rep.">
        <title>Draft genome of Tanacetum cinerariifolium, the natural source of mosquito coil.</title>
        <authorList>
            <person name="Yamashiro T."/>
            <person name="Shiraishi A."/>
            <person name="Satake H."/>
            <person name="Nakayama K."/>
        </authorList>
    </citation>
    <scope>NUCLEOTIDE SEQUENCE</scope>
</reference>
<dbReference type="EMBL" id="BKCJ010023879">
    <property type="protein sequence ID" value="GEV45048.1"/>
    <property type="molecule type" value="Genomic_DNA"/>
</dbReference>
<protein>
    <submittedName>
        <fullName evidence="2">Uncharacterized protein</fullName>
    </submittedName>
</protein>
<name>A0A699GQJ8_TANCI</name>
<sequence>MIRDTDAYSFKLDKKKCKVDTEVFCDILQICPRILNQDFIAPPLEEDLVTFTQELGYSGRCDMLFAIHTDQMHQPWRTFAAIINRKEHMPYPRFTKVTINHFISKDKTISMRNMINLHTIRDDSLLGTLKFVSKTKDYQQYGALIPNDMINQDIKYFKAYKTYYVFATRKVPPRKVRKYKKVASPSRKLSPVKEAEPIKKGKRVKRPANKSNTAPTTSVVIRDTPSVSVSKKKAPAKADRSKGIEILFDVALSKVTQLKESTKRNKKDYHISQASGSCDRTNFESKVLDEKQRKTSSTNEGTGTKPGVSDVPTYDSESENESWGDSKDNNDDDSNDDSKGDDDKADSDDDGNSDFDDNERTNSDDDENPPFTLKD</sequence>
<comment type="caution">
    <text evidence="2">The sequence shown here is derived from an EMBL/GenBank/DDBJ whole genome shotgun (WGS) entry which is preliminary data.</text>
</comment>
<evidence type="ECO:0000256" key="1">
    <source>
        <dbReference type="SAM" id="MobiDB-lite"/>
    </source>
</evidence>
<dbReference type="AlphaFoldDB" id="A0A699GQJ8"/>
<feature type="compositionally biased region" description="Acidic residues" evidence="1">
    <location>
        <begin position="343"/>
        <end position="357"/>
    </location>
</feature>
<organism evidence="2">
    <name type="scientific">Tanacetum cinerariifolium</name>
    <name type="common">Dalmatian daisy</name>
    <name type="synonym">Chrysanthemum cinerariifolium</name>
    <dbReference type="NCBI Taxonomy" id="118510"/>
    <lineage>
        <taxon>Eukaryota</taxon>
        <taxon>Viridiplantae</taxon>
        <taxon>Streptophyta</taxon>
        <taxon>Embryophyta</taxon>
        <taxon>Tracheophyta</taxon>
        <taxon>Spermatophyta</taxon>
        <taxon>Magnoliopsida</taxon>
        <taxon>eudicotyledons</taxon>
        <taxon>Gunneridae</taxon>
        <taxon>Pentapetalae</taxon>
        <taxon>asterids</taxon>
        <taxon>campanulids</taxon>
        <taxon>Asterales</taxon>
        <taxon>Asteraceae</taxon>
        <taxon>Asteroideae</taxon>
        <taxon>Anthemideae</taxon>
        <taxon>Anthemidinae</taxon>
        <taxon>Tanacetum</taxon>
    </lineage>
</organism>
<feature type="region of interest" description="Disordered" evidence="1">
    <location>
        <begin position="259"/>
        <end position="375"/>
    </location>
</feature>
<gene>
    <name evidence="2" type="ORF">Tci_117025</name>
</gene>
<evidence type="ECO:0000313" key="2">
    <source>
        <dbReference type="EMBL" id="GEV45048.1"/>
    </source>
</evidence>
<feature type="region of interest" description="Disordered" evidence="1">
    <location>
        <begin position="177"/>
        <end position="236"/>
    </location>
</feature>
<proteinExistence type="predicted"/>
<feature type="compositionally biased region" description="Basic and acidic residues" evidence="1">
    <location>
        <begin position="281"/>
        <end position="293"/>
    </location>
</feature>
<accession>A0A699GQJ8</accession>